<dbReference type="Gene3D" id="1.10.1380.10">
    <property type="entry name" value="Neutral endopeptidase , domain2"/>
    <property type="match status" value="1"/>
</dbReference>
<evidence type="ECO:0000259" key="8">
    <source>
        <dbReference type="Pfam" id="PF01431"/>
    </source>
</evidence>
<keyword evidence="7" id="KW-1133">Transmembrane helix</keyword>
<dbReference type="GO" id="GO:0016485">
    <property type="term" value="P:protein processing"/>
    <property type="evidence" value="ECO:0007669"/>
    <property type="project" value="TreeGrafter"/>
</dbReference>
<dbReference type="Pfam" id="PF05649">
    <property type="entry name" value="Peptidase_M13_N"/>
    <property type="match status" value="1"/>
</dbReference>
<evidence type="ECO:0000256" key="7">
    <source>
        <dbReference type="SAM" id="Phobius"/>
    </source>
</evidence>
<evidence type="ECO:0000256" key="6">
    <source>
        <dbReference type="ARBA" id="ARBA00023049"/>
    </source>
</evidence>
<dbReference type="PRINTS" id="PR00786">
    <property type="entry name" value="NEPRILYSIN"/>
</dbReference>
<dbReference type="PANTHER" id="PTHR11733">
    <property type="entry name" value="ZINC METALLOPROTEASE FAMILY M13 NEPRILYSIN-RELATED"/>
    <property type="match status" value="1"/>
</dbReference>
<feature type="transmembrane region" description="Helical" evidence="7">
    <location>
        <begin position="12"/>
        <end position="37"/>
    </location>
</feature>
<keyword evidence="6" id="KW-0482">Metalloprotease</keyword>
<sequence>MEKSSKPGKRRWTVAEISLSVLLLLVSCALAGLVVLYTSVVKEQSNRPSVSKSSTREGQLFRSNLNNVCTTSDCVTAAARLLQNMDKSVKPCDNFYQYACGGWLERHVIPETSSRHSVFDILRDKLEIVLKGQPTENVQDRDAIRKAKILYSSCLNDSLIEQRDSQPLLKLMESIGGWPVASDDWNTTTAWSLEDTLATLTARFHKKVLLDMYVWTDDRDSRSHIDQPGLGMPSRDYYFNDGNYKKAYLHFMFSIAKITREDKNLTQDDDRVWEEMMQVLELETDIANVKISLFLEKKKNAKVTGNNSLESPGWGFNWTQFIQGVLSSVSIDVRLEEEVVVYSSPYLEKMNDVLTRHSVRTLQNYLTWQLIIDRVNSLSRRFKDARARYRKTLYGTTVEDAWWRECVRYVQSSMENAVGALYVRETFAGESKRMVSDLIRKIQKAYVETLEELSWMDTPSKEKAREKAMAIKEHIGYPDHILQESDLKLDQEYSHLNFSEEHYFENILENLKSEAQKSLKKLREPVDPDLWIIGAAVVNAFYSPNRNQIVFPAGILQPPFFSKHQHQALNFGGIGMVIGHEVTHGFDDNGRNFDKDGNMLNWWSNYSAEHFKEQSQCMVQQYGNFNWKLAGGQNVSGISTLGENIADNGGVRQAYKAYLKWVEMEGQEPCLPGLDLDHKQLFFLNFAQVWCGAYRPEYASQSIKTDSHSPLEYRVLGSLQNFEAFSEAFQCPKGSTMNPELKCRVW</sequence>
<dbReference type="PROSITE" id="PS51257">
    <property type="entry name" value="PROKAR_LIPOPROTEIN"/>
    <property type="match status" value="1"/>
</dbReference>
<evidence type="ECO:0000256" key="4">
    <source>
        <dbReference type="ARBA" id="ARBA00022801"/>
    </source>
</evidence>
<dbReference type="InterPro" id="IPR018497">
    <property type="entry name" value="Peptidase_M13_C"/>
</dbReference>
<dbReference type="CDD" id="cd08662">
    <property type="entry name" value="M13"/>
    <property type="match status" value="1"/>
</dbReference>
<dbReference type="GO" id="GO:0004222">
    <property type="term" value="F:metalloendopeptidase activity"/>
    <property type="evidence" value="ECO:0007669"/>
    <property type="project" value="InterPro"/>
</dbReference>
<dbReference type="Proteomes" id="UP000694558">
    <property type="component" value="Chromosome 6"/>
</dbReference>
<keyword evidence="4" id="KW-0378">Hydrolase</keyword>
<evidence type="ECO:0000259" key="9">
    <source>
        <dbReference type="Pfam" id="PF05649"/>
    </source>
</evidence>
<keyword evidence="7" id="KW-0472">Membrane</keyword>
<keyword evidence="2" id="KW-0645">Protease</keyword>
<protein>
    <submittedName>
        <fullName evidence="10">Membrane metallo-endopeptidase-like 1</fullName>
    </submittedName>
</protein>
<evidence type="ECO:0000256" key="2">
    <source>
        <dbReference type="ARBA" id="ARBA00022670"/>
    </source>
</evidence>
<organism evidence="10 11">
    <name type="scientific">Scophthalmus maximus</name>
    <name type="common">Turbot</name>
    <name type="synonym">Psetta maxima</name>
    <dbReference type="NCBI Taxonomy" id="52904"/>
    <lineage>
        <taxon>Eukaryota</taxon>
        <taxon>Metazoa</taxon>
        <taxon>Chordata</taxon>
        <taxon>Craniata</taxon>
        <taxon>Vertebrata</taxon>
        <taxon>Euteleostomi</taxon>
        <taxon>Actinopterygii</taxon>
        <taxon>Neopterygii</taxon>
        <taxon>Teleostei</taxon>
        <taxon>Neoteleostei</taxon>
        <taxon>Acanthomorphata</taxon>
        <taxon>Carangaria</taxon>
        <taxon>Pleuronectiformes</taxon>
        <taxon>Pleuronectoidei</taxon>
        <taxon>Scophthalmidae</taxon>
        <taxon>Scophthalmus</taxon>
    </lineage>
</organism>
<evidence type="ECO:0000313" key="11">
    <source>
        <dbReference type="Proteomes" id="UP000694558"/>
    </source>
</evidence>
<feature type="domain" description="Peptidase M13 N-terminal" evidence="9">
    <location>
        <begin position="91"/>
        <end position="478"/>
    </location>
</feature>
<dbReference type="GO" id="GO:0005886">
    <property type="term" value="C:plasma membrane"/>
    <property type="evidence" value="ECO:0007669"/>
    <property type="project" value="TreeGrafter"/>
</dbReference>
<evidence type="ECO:0000256" key="1">
    <source>
        <dbReference type="ARBA" id="ARBA00001947"/>
    </source>
</evidence>
<dbReference type="GO" id="GO:0046872">
    <property type="term" value="F:metal ion binding"/>
    <property type="evidence" value="ECO:0007669"/>
    <property type="project" value="UniProtKB-KW"/>
</dbReference>
<dbReference type="InterPro" id="IPR008753">
    <property type="entry name" value="Peptidase_M13_N"/>
</dbReference>
<dbReference type="Gene3D" id="3.40.390.10">
    <property type="entry name" value="Collagenase (Catalytic Domain)"/>
    <property type="match status" value="1"/>
</dbReference>
<comment type="cofactor">
    <cofactor evidence="1">
        <name>Zn(2+)</name>
        <dbReference type="ChEBI" id="CHEBI:29105"/>
    </cofactor>
</comment>
<dbReference type="Ensembl" id="ENSSMAT00000064730.1">
    <property type="protein sequence ID" value="ENSSMAP00000038509.1"/>
    <property type="gene ID" value="ENSSMAG00000014913.2"/>
</dbReference>
<dbReference type="SUPFAM" id="SSF55486">
    <property type="entry name" value="Metalloproteases ('zincins'), catalytic domain"/>
    <property type="match status" value="1"/>
</dbReference>
<evidence type="ECO:0000256" key="5">
    <source>
        <dbReference type="ARBA" id="ARBA00022833"/>
    </source>
</evidence>
<dbReference type="PANTHER" id="PTHR11733:SF141">
    <property type="entry name" value="MEMBRANE METALLO-ENDOPEPTIDASE-LIKE 1"/>
    <property type="match status" value="1"/>
</dbReference>
<name>A0A8D3BU01_SCOMX</name>
<accession>A0A8D3BU01</accession>
<dbReference type="InterPro" id="IPR024079">
    <property type="entry name" value="MetalloPept_cat_dom_sf"/>
</dbReference>
<gene>
    <name evidence="10" type="primary">mmel1</name>
</gene>
<dbReference type="InterPro" id="IPR042089">
    <property type="entry name" value="Peptidase_M13_dom_2"/>
</dbReference>
<keyword evidence="5" id="KW-0862">Zinc</keyword>
<reference evidence="10" key="1">
    <citation type="submission" date="2023-05" db="EMBL/GenBank/DDBJ databases">
        <title>High-quality long-read genome of Scophthalmus maximus.</title>
        <authorList>
            <person name="Lien S."/>
            <person name="Martinez P."/>
        </authorList>
    </citation>
    <scope>NUCLEOTIDE SEQUENCE [LARGE SCALE GENOMIC DNA]</scope>
</reference>
<keyword evidence="7" id="KW-0812">Transmembrane</keyword>
<dbReference type="AlphaFoldDB" id="A0A8D3BU01"/>
<dbReference type="InterPro" id="IPR000718">
    <property type="entry name" value="Peptidase_M13"/>
</dbReference>
<evidence type="ECO:0000313" key="10">
    <source>
        <dbReference type="Ensembl" id="ENSSMAP00000038509.1"/>
    </source>
</evidence>
<keyword evidence="3" id="KW-0479">Metal-binding</keyword>
<proteinExistence type="predicted"/>
<dbReference type="Pfam" id="PF01431">
    <property type="entry name" value="Peptidase_M13"/>
    <property type="match status" value="1"/>
</dbReference>
<evidence type="ECO:0000256" key="3">
    <source>
        <dbReference type="ARBA" id="ARBA00022723"/>
    </source>
</evidence>
<dbReference type="GeneTree" id="ENSGT00940000157799"/>
<feature type="domain" description="Peptidase M13 C-terminal" evidence="8">
    <location>
        <begin position="539"/>
        <end position="745"/>
    </location>
</feature>
<dbReference type="PROSITE" id="PS51885">
    <property type="entry name" value="NEPRILYSIN"/>
    <property type="match status" value="1"/>
</dbReference>
<reference evidence="10" key="2">
    <citation type="submission" date="2025-08" db="UniProtKB">
        <authorList>
            <consortium name="Ensembl"/>
        </authorList>
    </citation>
    <scope>IDENTIFICATION</scope>
</reference>